<accession>A0ACB7PBK7</accession>
<evidence type="ECO:0000313" key="2">
    <source>
        <dbReference type="Proteomes" id="UP000724584"/>
    </source>
</evidence>
<comment type="caution">
    <text evidence="1">The sequence shown here is derived from an EMBL/GenBank/DDBJ whole genome shotgun (WGS) entry which is preliminary data.</text>
</comment>
<gene>
    <name evidence="1" type="ORF">F5144DRAFT_167273</name>
</gene>
<organism evidence="1 2">
    <name type="scientific">Chaetomium tenue</name>
    <dbReference type="NCBI Taxonomy" id="1854479"/>
    <lineage>
        <taxon>Eukaryota</taxon>
        <taxon>Fungi</taxon>
        <taxon>Dikarya</taxon>
        <taxon>Ascomycota</taxon>
        <taxon>Pezizomycotina</taxon>
        <taxon>Sordariomycetes</taxon>
        <taxon>Sordariomycetidae</taxon>
        <taxon>Sordariales</taxon>
        <taxon>Chaetomiaceae</taxon>
        <taxon>Chaetomium</taxon>
    </lineage>
</organism>
<protein>
    <submittedName>
        <fullName evidence="1">Uncharacterized protein</fullName>
    </submittedName>
</protein>
<name>A0ACB7PBK7_9PEZI</name>
<sequence length="189" mass="18621">MKTSAVAFLLGLYALPALAQELAPSPTESIGCEPHGDHWHCEGPRPPAATTSEPTTSPPPAVITTTTTTTAAADDDHDDHSHPDEAGTASLAPSPTESIGCEPHGDHWHCEGPRPPATETGSGGEGEGEGATETPTPSSLITVATTATTEAGEPASTTSSAVSTAGAAGGPAFAAVPVLGLAAFAVVGL</sequence>
<keyword evidence="2" id="KW-1185">Reference proteome</keyword>
<proteinExistence type="predicted"/>
<dbReference type="Proteomes" id="UP000724584">
    <property type="component" value="Unassembled WGS sequence"/>
</dbReference>
<evidence type="ECO:0000313" key="1">
    <source>
        <dbReference type="EMBL" id="KAH6636144.1"/>
    </source>
</evidence>
<reference evidence="1 2" key="1">
    <citation type="journal article" date="2021" name="Nat. Commun.">
        <title>Genetic determinants of endophytism in the Arabidopsis root mycobiome.</title>
        <authorList>
            <person name="Mesny F."/>
            <person name="Miyauchi S."/>
            <person name="Thiergart T."/>
            <person name="Pickel B."/>
            <person name="Atanasova L."/>
            <person name="Karlsson M."/>
            <person name="Huettel B."/>
            <person name="Barry K.W."/>
            <person name="Haridas S."/>
            <person name="Chen C."/>
            <person name="Bauer D."/>
            <person name="Andreopoulos W."/>
            <person name="Pangilinan J."/>
            <person name="LaButti K."/>
            <person name="Riley R."/>
            <person name="Lipzen A."/>
            <person name="Clum A."/>
            <person name="Drula E."/>
            <person name="Henrissat B."/>
            <person name="Kohler A."/>
            <person name="Grigoriev I.V."/>
            <person name="Martin F.M."/>
            <person name="Hacquard S."/>
        </authorList>
    </citation>
    <scope>NUCLEOTIDE SEQUENCE [LARGE SCALE GENOMIC DNA]</scope>
    <source>
        <strain evidence="1 2">MPI-SDFR-AT-0079</strain>
    </source>
</reference>
<dbReference type="EMBL" id="JAGIZQ010000003">
    <property type="protein sequence ID" value="KAH6636144.1"/>
    <property type="molecule type" value="Genomic_DNA"/>
</dbReference>